<organism evidence="4 5">
    <name type="scientific">Penicillium capsulatum</name>
    <dbReference type="NCBI Taxonomy" id="69766"/>
    <lineage>
        <taxon>Eukaryota</taxon>
        <taxon>Fungi</taxon>
        <taxon>Dikarya</taxon>
        <taxon>Ascomycota</taxon>
        <taxon>Pezizomycotina</taxon>
        <taxon>Eurotiomycetes</taxon>
        <taxon>Eurotiomycetidae</taxon>
        <taxon>Eurotiales</taxon>
        <taxon>Aspergillaceae</taxon>
        <taxon>Penicillium</taxon>
    </lineage>
</organism>
<dbReference type="FunFam" id="3.40.50.720:FF:000084">
    <property type="entry name" value="Short-chain dehydrogenase reductase"/>
    <property type="match status" value="1"/>
</dbReference>
<reference evidence="4" key="1">
    <citation type="submission" date="2022-11" db="EMBL/GenBank/DDBJ databases">
        <authorList>
            <person name="Petersen C."/>
        </authorList>
    </citation>
    <scope>NUCLEOTIDE SEQUENCE</scope>
    <source>
        <strain evidence="4">IBT 21917</strain>
    </source>
</reference>
<keyword evidence="2" id="KW-0521">NADP</keyword>
<name>A0A9W9IEC2_9EURO</name>
<dbReference type="EMBL" id="JAPQKO010000003">
    <property type="protein sequence ID" value="KAJ5173377.1"/>
    <property type="molecule type" value="Genomic_DNA"/>
</dbReference>
<dbReference type="PANTHER" id="PTHR48107:SF7">
    <property type="entry name" value="RE15974P"/>
    <property type="match status" value="1"/>
</dbReference>
<dbReference type="InterPro" id="IPR002347">
    <property type="entry name" value="SDR_fam"/>
</dbReference>
<evidence type="ECO:0000256" key="1">
    <source>
        <dbReference type="ARBA" id="ARBA00006484"/>
    </source>
</evidence>
<dbReference type="Proteomes" id="UP001146351">
    <property type="component" value="Unassembled WGS sequence"/>
</dbReference>
<dbReference type="InterPro" id="IPR036291">
    <property type="entry name" value="NAD(P)-bd_dom_sf"/>
</dbReference>
<dbReference type="GO" id="GO:0016614">
    <property type="term" value="F:oxidoreductase activity, acting on CH-OH group of donors"/>
    <property type="evidence" value="ECO:0007669"/>
    <property type="project" value="UniProtKB-ARBA"/>
</dbReference>
<evidence type="ECO:0000256" key="2">
    <source>
        <dbReference type="ARBA" id="ARBA00022857"/>
    </source>
</evidence>
<dbReference type="Pfam" id="PF13561">
    <property type="entry name" value="adh_short_C2"/>
    <property type="match status" value="1"/>
</dbReference>
<comment type="caution">
    <text evidence="4">The sequence shown here is derived from an EMBL/GenBank/DDBJ whole genome shotgun (WGS) entry which is preliminary data.</text>
</comment>
<dbReference type="Gene3D" id="3.40.50.720">
    <property type="entry name" value="NAD(P)-binding Rossmann-like Domain"/>
    <property type="match status" value="1"/>
</dbReference>
<evidence type="ECO:0000313" key="4">
    <source>
        <dbReference type="EMBL" id="KAJ5173377.1"/>
    </source>
</evidence>
<reference evidence="4" key="2">
    <citation type="journal article" date="2023" name="IMA Fungus">
        <title>Comparative genomic study of the Penicillium genus elucidates a diverse pangenome and 15 lateral gene transfer events.</title>
        <authorList>
            <person name="Petersen C."/>
            <person name="Sorensen T."/>
            <person name="Nielsen M.R."/>
            <person name="Sondergaard T.E."/>
            <person name="Sorensen J.L."/>
            <person name="Fitzpatrick D.A."/>
            <person name="Frisvad J.C."/>
            <person name="Nielsen K.L."/>
        </authorList>
    </citation>
    <scope>NUCLEOTIDE SEQUENCE</scope>
    <source>
        <strain evidence="4">IBT 21917</strain>
    </source>
</reference>
<keyword evidence="5" id="KW-1185">Reference proteome</keyword>
<dbReference type="SUPFAM" id="SSF51735">
    <property type="entry name" value="NAD(P)-binding Rossmann-fold domains"/>
    <property type="match status" value="1"/>
</dbReference>
<dbReference type="PRINTS" id="PR00081">
    <property type="entry name" value="GDHRDH"/>
</dbReference>
<sequence length="254" mass="26908">MPEQTLQGKVAIVTGSSRGIGAAIGKELSARGANVVLNYPTPAEKGEVDVALAALTSDSIAVEADMSQISSPQKLIDAALAKWNRIDILVNSVGLGEMGPLEALTLENWDRMVNLNGRGTFLMTQKVLPHLTKGSGRIVNITSICGRGAGPAQTIYAGTKGMIDSFTKCWAKELPPKYGCTVNAVSPGATDTRQLTDALKSTPEVIDMMKALTPVEGRLGQPDEVAYAVGFLCEERARFVNGEHMFVSGGLFID</sequence>
<keyword evidence="3" id="KW-0560">Oxidoreductase</keyword>
<protein>
    <submittedName>
        <fullName evidence="4">Uncharacterized protein</fullName>
    </submittedName>
</protein>
<accession>A0A9W9IEC2</accession>
<dbReference type="AlphaFoldDB" id="A0A9W9IEC2"/>
<dbReference type="PRINTS" id="PR00080">
    <property type="entry name" value="SDRFAMILY"/>
</dbReference>
<evidence type="ECO:0000256" key="3">
    <source>
        <dbReference type="ARBA" id="ARBA00023002"/>
    </source>
</evidence>
<proteinExistence type="inferred from homology"/>
<dbReference type="PANTHER" id="PTHR48107">
    <property type="entry name" value="NADPH-DEPENDENT ALDEHYDE REDUCTASE-LIKE PROTEIN, CHLOROPLASTIC-RELATED"/>
    <property type="match status" value="1"/>
</dbReference>
<comment type="similarity">
    <text evidence="1">Belongs to the short-chain dehydrogenases/reductases (SDR) family.</text>
</comment>
<evidence type="ECO:0000313" key="5">
    <source>
        <dbReference type="Proteomes" id="UP001146351"/>
    </source>
</evidence>
<dbReference type="OrthoDB" id="47007at2759"/>
<gene>
    <name evidence="4" type="ORF">N7492_005970</name>
</gene>